<dbReference type="Gene3D" id="3.10.180.10">
    <property type="entry name" value="2,3-Dihydroxybiphenyl 1,2-Dioxygenase, domain 1"/>
    <property type="match status" value="1"/>
</dbReference>
<evidence type="ECO:0000313" key="4">
    <source>
        <dbReference type="Proteomes" id="UP001597641"/>
    </source>
</evidence>
<dbReference type="PANTHER" id="PTHR21366">
    <property type="entry name" value="GLYOXALASE FAMILY PROTEIN"/>
    <property type="match status" value="1"/>
</dbReference>
<dbReference type="PANTHER" id="PTHR21366:SF22">
    <property type="entry name" value="VOC DOMAIN-CONTAINING PROTEIN"/>
    <property type="match status" value="1"/>
</dbReference>
<dbReference type="InterPro" id="IPR029068">
    <property type="entry name" value="Glyas_Bleomycin-R_OHBP_Dase"/>
</dbReference>
<evidence type="ECO:0000259" key="2">
    <source>
        <dbReference type="PROSITE" id="PS51819"/>
    </source>
</evidence>
<feature type="domain" description="VOC" evidence="2">
    <location>
        <begin position="34"/>
        <end position="155"/>
    </location>
</feature>
<accession>A0ABW6BSQ3</accession>
<evidence type="ECO:0000256" key="1">
    <source>
        <dbReference type="SAM" id="SignalP"/>
    </source>
</evidence>
<dbReference type="RefSeq" id="WP_377481090.1">
    <property type="nucleotide sequence ID" value="NZ_JBHUOX010000002.1"/>
</dbReference>
<reference evidence="4" key="1">
    <citation type="journal article" date="2019" name="Int. J. Syst. Evol. Microbiol.">
        <title>The Global Catalogue of Microorganisms (GCM) 10K type strain sequencing project: providing services to taxonomists for standard genome sequencing and annotation.</title>
        <authorList>
            <consortium name="The Broad Institute Genomics Platform"/>
            <consortium name="The Broad Institute Genome Sequencing Center for Infectious Disease"/>
            <person name="Wu L."/>
            <person name="Ma J."/>
        </authorList>
    </citation>
    <scope>NUCLEOTIDE SEQUENCE [LARGE SCALE GENOMIC DNA]</scope>
    <source>
        <strain evidence="4">KCTC 23984</strain>
    </source>
</reference>
<evidence type="ECO:0000313" key="3">
    <source>
        <dbReference type="EMBL" id="MFD2999449.1"/>
    </source>
</evidence>
<dbReference type="Pfam" id="PF00903">
    <property type="entry name" value="Glyoxalase"/>
    <property type="match status" value="1"/>
</dbReference>
<dbReference type="EMBL" id="JBHUOX010000002">
    <property type="protein sequence ID" value="MFD2999449.1"/>
    <property type="molecule type" value="Genomic_DNA"/>
</dbReference>
<keyword evidence="1" id="KW-0732">Signal</keyword>
<dbReference type="InterPro" id="IPR050383">
    <property type="entry name" value="GlyoxalaseI/FosfomycinResist"/>
</dbReference>
<gene>
    <name evidence="3" type="ORF">ACFS7Z_03675</name>
</gene>
<organism evidence="3 4">
    <name type="scientific">Pontibacter toksunensis</name>
    <dbReference type="NCBI Taxonomy" id="1332631"/>
    <lineage>
        <taxon>Bacteria</taxon>
        <taxon>Pseudomonadati</taxon>
        <taxon>Bacteroidota</taxon>
        <taxon>Cytophagia</taxon>
        <taxon>Cytophagales</taxon>
        <taxon>Hymenobacteraceae</taxon>
        <taxon>Pontibacter</taxon>
    </lineage>
</organism>
<dbReference type="InterPro" id="IPR004360">
    <property type="entry name" value="Glyas_Fos-R_dOase_dom"/>
</dbReference>
<protein>
    <submittedName>
        <fullName evidence="3">VOC family protein</fullName>
    </submittedName>
</protein>
<name>A0ABW6BSQ3_9BACT</name>
<keyword evidence="4" id="KW-1185">Reference proteome</keyword>
<dbReference type="InterPro" id="IPR037523">
    <property type="entry name" value="VOC_core"/>
</dbReference>
<feature type="chain" id="PRO_5047542246" evidence="1">
    <location>
        <begin position="20"/>
        <end position="160"/>
    </location>
</feature>
<sequence>MKNIFRFVFLVIFSLSFHAAGAQTKKADNAPTIALNHIAMYVHNLEKSTAFYENVLQLKQIPEPFKDGRHTWFTLGPAGQLHLIQGAEQNIKRDKNDHLCFSVNSIEDFIDNLDKQQVTYTNWPGTAKAPTVRVDGVKQVYFQDPDGHWIEVNNDTSVRK</sequence>
<proteinExistence type="predicted"/>
<comment type="caution">
    <text evidence="3">The sequence shown here is derived from an EMBL/GenBank/DDBJ whole genome shotgun (WGS) entry which is preliminary data.</text>
</comment>
<feature type="signal peptide" evidence="1">
    <location>
        <begin position="1"/>
        <end position="19"/>
    </location>
</feature>
<dbReference type="SUPFAM" id="SSF54593">
    <property type="entry name" value="Glyoxalase/Bleomycin resistance protein/Dihydroxybiphenyl dioxygenase"/>
    <property type="match status" value="1"/>
</dbReference>
<dbReference type="Proteomes" id="UP001597641">
    <property type="component" value="Unassembled WGS sequence"/>
</dbReference>
<dbReference type="PROSITE" id="PS51819">
    <property type="entry name" value="VOC"/>
    <property type="match status" value="1"/>
</dbReference>